<dbReference type="AlphaFoldDB" id="A0A075MP30"/>
<keyword evidence="1 2" id="KW-0238">DNA-binding</keyword>
<reference evidence="4 5" key="1">
    <citation type="journal article" date="2014" name="PLoS ONE">
        <title>Genome Sequence of Candidatus Nitrososphaera evergladensis from Group I.1b Enriched from Everglades Soil Reveals Novel Genomic Features of the Ammonia-Oxidizing Archaea.</title>
        <authorList>
            <person name="Zhalnina K.V."/>
            <person name="Dias R."/>
            <person name="Leonard M.T."/>
            <person name="Dorr de Quadros P."/>
            <person name="Camargo F.A."/>
            <person name="Drew J.C."/>
            <person name="Farmerie W.G."/>
            <person name="Daroub S.H."/>
            <person name="Triplett E.W."/>
        </authorList>
    </citation>
    <scope>NUCLEOTIDE SEQUENCE [LARGE SCALE GENOMIC DNA]</scope>
    <source>
        <strain evidence="4 5">SR1</strain>
    </source>
</reference>
<organism evidence="4 5">
    <name type="scientific">Candidatus Nitrososphaera evergladensis SR1</name>
    <dbReference type="NCBI Taxonomy" id="1459636"/>
    <lineage>
        <taxon>Archaea</taxon>
        <taxon>Nitrososphaerota</taxon>
        <taxon>Nitrososphaeria</taxon>
        <taxon>Nitrososphaerales</taxon>
        <taxon>Nitrososphaeraceae</taxon>
        <taxon>Nitrososphaera</taxon>
    </lineage>
</organism>
<evidence type="ECO:0000313" key="5">
    <source>
        <dbReference type="Proteomes" id="UP000028194"/>
    </source>
</evidence>
<dbReference type="InterPro" id="IPR050624">
    <property type="entry name" value="HTH-type_Tx_Regulator"/>
</dbReference>
<name>A0A075MP30_9ARCH</name>
<dbReference type="GeneID" id="41596350"/>
<dbReference type="Gene3D" id="1.10.357.10">
    <property type="entry name" value="Tetracycline Repressor, domain 2"/>
    <property type="match status" value="1"/>
</dbReference>
<dbReference type="PROSITE" id="PS01081">
    <property type="entry name" value="HTH_TETR_1"/>
    <property type="match status" value="1"/>
</dbReference>
<dbReference type="InterPro" id="IPR001647">
    <property type="entry name" value="HTH_TetR"/>
</dbReference>
<dbReference type="Pfam" id="PF00440">
    <property type="entry name" value="TetR_N"/>
    <property type="match status" value="1"/>
</dbReference>
<feature type="domain" description="HTH tetR-type" evidence="3">
    <location>
        <begin position="6"/>
        <end position="66"/>
    </location>
</feature>
<dbReference type="PRINTS" id="PR00455">
    <property type="entry name" value="HTHTETR"/>
</dbReference>
<feature type="DNA-binding region" description="H-T-H motif" evidence="2">
    <location>
        <begin position="29"/>
        <end position="48"/>
    </location>
</feature>
<dbReference type="InterPro" id="IPR023772">
    <property type="entry name" value="DNA-bd_HTH_TetR-type_CS"/>
</dbReference>
<dbReference type="GO" id="GO:0003677">
    <property type="term" value="F:DNA binding"/>
    <property type="evidence" value="ECO:0007669"/>
    <property type="project" value="UniProtKB-UniRule"/>
</dbReference>
<evidence type="ECO:0000259" key="3">
    <source>
        <dbReference type="PROSITE" id="PS50977"/>
    </source>
</evidence>
<sequence>MKPDRQEKVDRILRAAAVVLAEKGYENATIKDIAAAAHVNWGLLHYYFKNKEDLVVKTLRYASDAAFTPTLGLFSEGRSKEEIVDNAIELLKRTYRDNPGFYKLLFEMWCASGRSKKIKAELVDCVNRVIESLRTELEKISSSAVPTAPTATAAAAIPGASFADIPHEESTGIAGLLLAMSNGLAFQLILDPQKLEDEKTWQPFRVAALVLLGGDVNEANSSNNNKKKKNDKP</sequence>
<keyword evidence="5" id="KW-1185">Reference proteome</keyword>
<evidence type="ECO:0000256" key="2">
    <source>
        <dbReference type="PROSITE-ProRule" id="PRU00335"/>
    </source>
</evidence>
<dbReference type="PROSITE" id="PS50977">
    <property type="entry name" value="HTH_TETR_2"/>
    <property type="match status" value="1"/>
</dbReference>
<proteinExistence type="predicted"/>
<dbReference type="OrthoDB" id="135877at2157"/>
<gene>
    <name evidence="4" type="ORF">NTE_00476</name>
</gene>
<dbReference type="PANTHER" id="PTHR43479">
    <property type="entry name" value="ACREF/ENVCD OPERON REPRESSOR-RELATED"/>
    <property type="match status" value="1"/>
</dbReference>
<dbReference type="Proteomes" id="UP000028194">
    <property type="component" value="Chromosome"/>
</dbReference>
<dbReference type="PANTHER" id="PTHR43479:SF11">
    <property type="entry name" value="ACREF_ENVCD OPERON REPRESSOR-RELATED"/>
    <property type="match status" value="1"/>
</dbReference>
<dbReference type="EMBL" id="CP007174">
    <property type="protein sequence ID" value="AIF82557.1"/>
    <property type="molecule type" value="Genomic_DNA"/>
</dbReference>
<evidence type="ECO:0000313" key="4">
    <source>
        <dbReference type="EMBL" id="AIF82557.1"/>
    </source>
</evidence>
<dbReference type="KEGG" id="nev:NTE_00476"/>
<protein>
    <submittedName>
        <fullName evidence="4">Transcriptional regulator</fullName>
    </submittedName>
</protein>
<dbReference type="RefSeq" id="WP_148699506.1">
    <property type="nucleotide sequence ID" value="NZ_CP007174.1"/>
</dbReference>
<dbReference type="eggNOG" id="arCOG02644">
    <property type="taxonomic scope" value="Archaea"/>
</dbReference>
<dbReference type="HOGENOM" id="CLU_069356_15_11_2"/>
<dbReference type="SUPFAM" id="SSF46689">
    <property type="entry name" value="Homeodomain-like"/>
    <property type="match status" value="1"/>
</dbReference>
<accession>A0A075MP30</accession>
<dbReference type="InterPro" id="IPR009057">
    <property type="entry name" value="Homeodomain-like_sf"/>
</dbReference>
<evidence type="ECO:0000256" key="1">
    <source>
        <dbReference type="ARBA" id="ARBA00023125"/>
    </source>
</evidence>